<dbReference type="InterPro" id="IPR007650">
    <property type="entry name" value="Zf-FLZ_dom"/>
</dbReference>
<dbReference type="Proteomes" id="UP000825729">
    <property type="component" value="Unassembled WGS sequence"/>
</dbReference>
<reference evidence="8 9" key="1">
    <citation type="submission" date="2021-07" db="EMBL/GenBank/DDBJ databases">
        <title>The Aristolochia fimbriata genome: insights into angiosperm evolution, floral development and chemical biosynthesis.</title>
        <authorList>
            <person name="Jiao Y."/>
        </authorList>
    </citation>
    <scope>NUCLEOTIDE SEQUENCE [LARGE SCALE GENOMIC DNA]</scope>
    <source>
        <strain evidence="8">IBCAS-2021</strain>
        <tissue evidence="8">Leaf</tissue>
    </source>
</reference>
<feature type="region of interest" description="Disordered" evidence="5">
    <location>
        <begin position="38"/>
        <end position="96"/>
    </location>
</feature>
<comment type="caution">
    <text evidence="8">The sequence shown here is derived from an EMBL/GenBank/DDBJ whole genome shotgun (WGS) entry which is preliminary data.</text>
</comment>
<sequence>MHSSPRSLPPQMAGFLAGDTIHVHGEAGNIRFSGQFQIVNPNQSPSSTTPGVESPEENQSSPIPGFSAATPLSCTTQNHQPRDAASDLNNRPVELPDRLEKPEYDAMPAELDRNYNEEPQEANIFSTPEKPDTLRAISTPDRCDPSTPPSTATQQIKFPVAVETRLRSGKIRRINYFPPTKGGLADRESGGSSSVPVRSPRTITTRRTGDAAERVLRRHDLPIRPCNAYTFFVIANWERIKVNSFQETSRRLADLWRELPDRDKSEYEELGWKDRERYKRVRVAEEKVCAANGFAWIPETSRGLKVALFRLRHAPPFISIASAISALHSTLTYRPPLFFPAHFLLRRYFVSLSLSLSSSMDSGYALTVRRPGMGEDEGLASFGDMEAGFSGKHPLRSASYDRRQTYRALSSSSAMGSQTPRSAFFYGARGDEPHHFLEACFMCKKPIGENRDIFMYRGDTPFCSEECRQEQIEIDEAKEKNWNLAKKVPSRKENQKSTSKNQNYHARAGGDVVVAVSPGLSLWYPTAVDNESAHNCSCN</sequence>
<keyword evidence="3" id="KW-0238">DNA-binding</keyword>
<dbReference type="InterPro" id="IPR036910">
    <property type="entry name" value="HMG_box_dom_sf"/>
</dbReference>
<evidence type="ECO:0000256" key="2">
    <source>
        <dbReference type="ARBA" id="ARBA00022723"/>
    </source>
</evidence>
<gene>
    <name evidence="8" type="ORF">H6P81_005392</name>
</gene>
<name>A0AAV7EUV4_ARIFI</name>
<feature type="domain" description="HMG box" evidence="6">
    <location>
        <begin position="222"/>
        <end position="286"/>
    </location>
</feature>
<evidence type="ECO:0000259" key="6">
    <source>
        <dbReference type="PROSITE" id="PS50118"/>
    </source>
</evidence>
<feature type="DNA-binding region" description="HMG box" evidence="3">
    <location>
        <begin position="222"/>
        <end position="286"/>
    </location>
</feature>
<dbReference type="GO" id="GO:0046872">
    <property type="term" value="F:metal ion binding"/>
    <property type="evidence" value="ECO:0007669"/>
    <property type="project" value="UniProtKB-KW"/>
</dbReference>
<evidence type="ECO:0000256" key="5">
    <source>
        <dbReference type="SAM" id="MobiDB-lite"/>
    </source>
</evidence>
<organism evidence="8 9">
    <name type="scientific">Aristolochia fimbriata</name>
    <name type="common">White veined hardy Dutchman's pipe vine</name>
    <dbReference type="NCBI Taxonomy" id="158543"/>
    <lineage>
        <taxon>Eukaryota</taxon>
        <taxon>Viridiplantae</taxon>
        <taxon>Streptophyta</taxon>
        <taxon>Embryophyta</taxon>
        <taxon>Tracheophyta</taxon>
        <taxon>Spermatophyta</taxon>
        <taxon>Magnoliopsida</taxon>
        <taxon>Magnoliidae</taxon>
        <taxon>Piperales</taxon>
        <taxon>Aristolochiaceae</taxon>
        <taxon>Aristolochia</taxon>
    </lineage>
</organism>
<keyword evidence="3" id="KW-0539">Nucleus</keyword>
<proteinExistence type="inferred from homology"/>
<dbReference type="SMART" id="SM00398">
    <property type="entry name" value="HMG"/>
    <property type="match status" value="1"/>
</dbReference>
<protein>
    <recommendedName>
        <fullName evidence="10">FLZ-type domain-containing protein</fullName>
    </recommendedName>
</protein>
<dbReference type="AlphaFoldDB" id="A0AAV7EUV4"/>
<dbReference type="PROSITE" id="PS50118">
    <property type="entry name" value="HMG_BOX_2"/>
    <property type="match status" value="1"/>
</dbReference>
<evidence type="ECO:0000313" key="9">
    <source>
        <dbReference type="Proteomes" id="UP000825729"/>
    </source>
</evidence>
<feature type="region of interest" description="Disordered" evidence="5">
    <location>
        <begin position="114"/>
        <end position="152"/>
    </location>
</feature>
<feature type="zinc finger region" description="FLZ-type" evidence="4">
    <location>
        <begin position="435"/>
        <end position="479"/>
    </location>
</feature>
<evidence type="ECO:0000256" key="1">
    <source>
        <dbReference type="ARBA" id="ARBA00009374"/>
    </source>
</evidence>
<feature type="compositionally biased region" description="Polar residues" evidence="5">
    <location>
        <begin position="38"/>
        <end position="62"/>
    </location>
</feature>
<dbReference type="EMBL" id="JAINDJ010000003">
    <property type="protein sequence ID" value="KAG9452488.1"/>
    <property type="molecule type" value="Genomic_DNA"/>
</dbReference>
<dbReference type="Gene3D" id="1.10.30.10">
    <property type="entry name" value="High mobility group box domain"/>
    <property type="match status" value="1"/>
</dbReference>
<evidence type="ECO:0008006" key="10">
    <source>
        <dbReference type="Google" id="ProtNLM"/>
    </source>
</evidence>
<evidence type="ECO:0000256" key="4">
    <source>
        <dbReference type="PROSITE-ProRule" id="PRU01131"/>
    </source>
</evidence>
<keyword evidence="2" id="KW-0479">Metal-binding</keyword>
<evidence type="ECO:0000313" key="8">
    <source>
        <dbReference type="EMBL" id="KAG9452488.1"/>
    </source>
</evidence>
<dbReference type="GO" id="GO:0003677">
    <property type="term" value="F:DNA binding"/>
    <property type="evidence" value="ECO:0007669"/>
    <property type="project" value="UniProtKB-UniRule"/>
</dbReference>
<dbReference type="InterPro" id="IPR009071">
    <property type="entry name" value="HMG_box_dom"/>
</dbReference>
<dbReference type="InterPro" id="IPR044533">
    <property type="entry name" value="FLZ1/2/3"/>
</dbReference>
<dbReference type="GO" id="GO:0005634">
    <property type="term" value="C:nucleus"/>
    <property type="evidence" value="ECO:0007669"/>
    <property type="project" value="UniProtKB-UniRule"/>
</dbReference>
<dbReference type="Pfam" id="PF00505">
    <property type="entry name" value="HMG_box"/>
    <property type="match status" value="1"/>
</dbReference>
<feature type="region of interest" description="Disordered" evidence="5">
    <location>
        <begin position="177"/>
        <end position="208"/>
    </location>
</feature>
<feature type="domain" description="FLZ-type" evidence="7">
    <location>
        <begin position="435"/>
        <end position="479"/>
    </location>
</feature>
<feature type="compositionally biased region" description="Low complexity" evidence="5">
    <location>
        <begin position="190"/>
        <end position="201"/>
    </location>
</feature>
<dbReference type="PANTHER" id="PTHR46057:SF9">
    <property type="entry name" value="FCS-LIKE ZINC FINGER 1"/>
    <property type="match status" value="1"/>
</dbReference>
<accession>A0AAV7EUV4</accession>
<evidence type="ECO:0000256" key="3">
    <source>
        <dbReference type="PROSITE-ProRule" id="PRU00267"/>
    </source>
</evidence>
<dbReference type="PANTHER" id="PTHR46057">
    <property type="entry name" value="FCS-LIKE ZINC FINGER 1-RELATED"/>
    <property type="match status" value="1"/>
</dbReference>
<feature type="compositionally biased region" description="Polar residues" evidence="5">
    <location>
        <begin position="70"/>
        <end position="79"/>
    </location>
</feature>
<dbReference type="SUPFAM" id="SSF47095">
    <property type="entry name" value="HMG-box"/>
    <property type="match status" value="1"/>
</dbReference>
<comment type="similarity">
    <text evidence="1">Belongs to the FLZ family.</text>
</comment>
<dbReference type="Pfam" id="PF04570">
    <property type="entry name" value="zf-FLZ"/>
    <property type="match status" value="1"/>
</dbReference>
<keyword evidence="9" id="KW-1185">Reference proteome</keyword>
<dbReference type="PROSITE" id="PS51795">
    <property type="entry name" value="ZF_FLZ"/>
    <property type="match status" value="1"/>
</dbReference>
<evidence type="ECO:0000259" key="7">
    <source>
        <dbReference type="PROSITE" id="PS51795"/>
    </source>
</evidence>